<evidence type="ECO:0000313" key="2">
    <source>
        <dbReference type="EMBL" id="KAB2634821.1"/>
    </source>
</evidence>
<proteinExistence type="predicted"/>
<reference evidence="2 3" key="2">
    <citation type="submission" date="2019-11" db="EMBL/GenBank/DDBJ databases">
        <title>A de novo genome assembly of a pear dwarfing rootstock.</title>
        <authorList>
            <person name="Wang F."/>
            <person name="Wang J."/>
            <person name="Li S."/>
            <person name="Zhang Y."/>
            <person name="Fang M."/>
            <person name="Ma L."/>
            <person name="Zhao Y."/>
            <person name="Jiang S."/>
        </authorList>
    </citation>
    <scope>NUCLEOTIDE SEQUENCE [LARGE SCALE GENOMIC DNA]</scope>
    <source>
        <strain evidence="2">S2</strain>
        <tissue evidence="2">Leaf</tissue>
    </source>
</reference>
<dbReference type="GO" id="GO:0000428">
    <property type="term" value="C:DNA-directed RNA polymerase complex"/>
    <property type="evidence" value="ECO:0007669"/>
    <property type="project" value="UniProtKB-KW"/>
</dbReference>
<evidence type="ECO:0000256" key="1">
    <source>
        <dbReference type="SAM" id="MobiDB-lite"/>
    </source>
</evidence>
<gene>
    <name evidence="2" type="ORF">D8674_038019</name>
</gene>
<reference evidence="2 3" key="1">
    <citation type="submission" date="2019-09" db="EMBL/GenBank/DDBJ databases">
        <authorList>
            <person name="Ou C."/>
        </authorList>
    </citation>
    <scope>NUCLEOTIDE SEQUENCE [LARGE SCALE GENOMIC DNA]</scope>
    <source>
        <strain evidence="2">S2</strain>
        <tissue evidence="2">Leaf</tissue>
    </source>
</reference>
<keyword evidence="2" id="KW-0240">DNA-directed RNA polymerase</keyword>
<sequence length="113" mass="13207">MDINIPKSEQQPKLLACHGALLKFRHLAVHENRVLPRHIVIIRHLHLRDVHVFNWTTTQKTPCLTTLLIQRDNLSLDFDVQETKSLNRGSSWRMHRSRKEKARLQCKGDRASG</sequence>
<comment type="caution">
    <text evidence="2">The sequence shown here is derived from an EMBL/GenBank/DDBJ whole genome shotgun (WGS) entry which is preliminary data.</text>
</comment>
<name>A0A5N5I8E0_9ROSA</name>
<feature type="region of interest" description="Disordered" evidence="1">
    <location>
        <begin position="89"/>
        <end position="113"/>
    </location>
</feature>
<organism evidence="2 3">
    <name type="scientific">Pyrus ussuriensis x Pyrus communis</name>
    <dbReference type="NCBI Taxonomy" id="2448454"/>
    <lineage>
        <taxon>Eukaryota</taxon>
        <taxon>Viridiplantae</taxon>
        <taxon>Streptophyta</taxon>
        <taxon>Embryophyta</taxon>
        <taxon>Tracheophyta</taxon>
        <taxon>Spermatophyta</taxon>
        <taxon>Magnoliopsida</taxon>
        <taxon>eudicotyledons</taxon>
        <taxon>Gunneridae</taxon>
        <taxon>Pentapetalae</taxon>
        <taxon>rosids</taxon>
        <taxon>fabids</taxon>
        <taxon>Rosales</taxon>
        <taxon>Rosaceae</taxon>
        <taxon>Amygdaloideae</taxon>
        <taxon>Maleae</taxon>
        <taxon>Pyrus</taxon>
    </lineage>
</organism>
<dbReference type="AlphaFoldDB" id="A0A5N5I8E0"/>
<dbReference type="EMBL" id="SMOL01000021">
    <property type="protein sequence ID" value="KAB2634821.1"/>
    <property type="molecule type" value="Genomic_DNA"/>
</dbReference>
<dbReference type="Proteomes" id="UP000327157">
    <property type="component" value="Unassembled WGS sequence"/>
</dbReference>
<evidence type="ECO:0000313" key="3">
    <source>
        <dbReference type="Proteomes" id="UP000327157"/>
    </source>
</evidence>
<keyword evidence="2" id="KW-0804">Transcription</keyword>
<keyword evidence="3" id="KW-1185">Reference proteome</keyword>
<accession>A0A5N5I8E0</accession>
<feature type="compositionally biased region" description="Basic and acidic residues" evidence="1">
    <location>
        <begin position="102"/>
        <end position="113"/>
    </location>
</feature>
<protein>
    <submittedName>
        <fullName evidence="2">DNA-directed RNA polymerase V subunit 7-like</fullName>
    </submittedName>
</protein>